<dbReference type="EMBL" id="BK016233">
    <property type="protein sequence ID" value="DAG03666.1"/>
    <property type="molecule type" value="Genomic_DNA"/>
</dbReference>
<protein>
    <submittedName>
        <fullName evidence="1">Antitermination protein Q</fullName>
    </submittedName>
</protein>
<reference evidence="1" key="1">
    <citation type="journal article" date="2021" name="Proc. Natl. Acad. Sci. U.S.A.">
        <title>A Catalog of Tens of Thousands of Viruses from Human Metagenomes Reveals Hidden Associations with Chronic Diseases.</title>
        <authorList>
            <person name="Tisza M.J."/>
            <person name="Buck C.B."/>
        </authorList>
    </citation>
    <scope>NUCLEOTIDE SEQUENCE</scope>
    <source>
        <strain evidence="1">Ct6HQ3</strain>
    </source>
</reference>
<organism evidence="1">
    <name type="scientific">Siphoviridae sp. ct6HQ3</name>
    <dbReference type="NCBI Taxonomy" id="2825341"/>
    <lineage>
        <taxon>Viruses</taxon>
        <taxon>Duplodnaviria</taxon>
        <taxon>Heunggongvirae</taxon>
        <taxon>Uroviricota</taxon>
        <taxon>Caudoviricetes</taxon>
    </lineage>
</organism>
<name>A0A8S5VA73_9CAUD</name>
<sequence length="126" mass="14382">MKFELDLLLEWWAEWSAKREDNGLGFGCSRFNRLMAAGDLPPRTEFVAILPYGVDGDGIASVMDRAICRLNPNRKEAIMAEYRRIGTQVAKARAFGISRAAYEDRVKRARMNLKADLAVKKLLKRY</sequence>
<accession>A0A8S5VA73</accession>
<proteinExistence type="predicted"/>
<evidence type="ECO:0000313" key="1">
    <source>
        <dbReference type="EMBL" id="DAG03666.1"/>
    </source>
</evidence>